<dbReference type="AlphaFoldDB" id="A0A2U1MXZ3"/>
<dbReference type="OrthoDB" id="19932at2759"/>
<dbReference type="InterPro" id="IPR053937">
    <property type="entry name" value="GOST_TM"/>
</dbReference>
<feature type="transmembrane region" description="Helical" evidence="6">
    <location>
        <begin position="292"/>
        <end position="309"/>
    </location>
</feature>
<dbReference type="EMBL" id="PKPP01004097">
    <property type="protein sequence ID" value="PWA66128.1"/>
    <property type="molecule type" value="Genomic_DNA"/>
</dbReference>
<dbReference type="GO" id="GO:0005794">
    <property type="term" value="C:Golgi apparatus"/>
    <property type="evidence" value="ECO:0007669"/>
    <property type="project" value="TreeGrafter"/>
</dbReference>
<evidence type="ECO:0000256" key="5">
    <source>
        <dbReference type="ARBA" id="ARBA00023136"/>
    </source>
</evidence>
<evidence type="ECO:0000256" key="1">
    <source>
        <dbReference type="ARBA" id="ARBA00004141"/>
    </source>
</evidence>
<comment type="subcellular location">
    <subcellularLocation>
        <location evidence="1">Membrane</location>
        <topology evidence="1">Multi-pass membrane protein</topology>
    </subcellularLocation>
</comment>
<evidence type="ECO:0000256" key="3">
    <source>
        <dbReference type="ARBA" id="ARBA00022729"/>
    </source>
</evidence>
<keyword evidence="4 6" id="KW-1133">Transmembrane helix</keyword>
<organism evidence="8 9">
    <name type="scientific">Artemisia annua</name>
    <name type="common">Sweet wormwood</name>
    <dbReference type="NCBI Taxonomy" id="35608"/>
    <lineage>
        <taxon>Eukaryota</taxon>
        <taxon>Viridiplantae</taxon>
        <taxon>Streptophyta</taxon>
        <taxon>Embryophyta</taxon>
        <taxon>Tracheophyta</taxon>
        <taxon>Spermatophyta</taxon>
        <taxon>Magnoliopsida</taxon>
        <taxon>eudicotyledons</taxon>
        <taxon>Gunneridae</taxon>
        <taxon>Pentapetalae</taxon>
        <taxon>asterids</taxon>
        <taxon>campanulids</taxon>
        <taxon>Asterales</taxon>
        <taxon>Asteraceae</taxon>
        <taxon>Asteroideae</taxon>
        <taxon>Anthemideae</taxon>
        <taxon>Artemisiinae</taxon>
        <taxon>Artemisia</taxon>
    </lineage>
</organism>
<feature type="domain" description="GOST seven transmembrane" evidence="7">
    <location>
        <begin position="165"/>
        <end position="289"/>
    </location>
</feature>
<accession>A0A2U1MXZ3</accession>
<feature type="domain" description="GOST seven transmembrane" evidence="7">
    <location>
        <begin position="297"/>
        <end position="357"/>
    </location>
</feature>
<feature type="transmembrane region" description="Helical" evidence="6">
    <location>
        <begin position="269"/>
        <end position="286"/>
    </location>
</feature>
<dbReference type="PANTHER" id="PTHR21229">
    <property type="entry name" value="LUNG SEVEN TRANSMEMBRANE RECEPTOR"/>
    <property type="match status" value="1"/>
</dbReference>
<keyword evidence="3" id="KW-0732">Signal</keyword>
<dbReference type="Proteomes" id="UP000245207">
    <property type="component" value="Unassembled WGS sequence"/>
</dbReference>
<name>A0A2U1MXZ3_ARTAN</name>
<keyword evidence="2 6" id="KW-0812">Transmembrane</keyword>
<dbReference type="Pfam" id="PF06814">
    <property type="entry name" value="GOST_TM"/>
    <property type="match status" value="2"/>
</dbReference>
<dbReference type="PANTHER" id="PTHR21229:SF79">
    <property type="entry name" value="TRANSMEMBRANE PROTEIN 87B-LIKE ISOFORM X1"/>
    <property type="match status" value="1"/>
</dbReference>
<feature type="transmembrane region" description="Helical" evidence="6">
    <location>
        <begin position="330"/>
        <end position="352"/>
    </location>
</feature>
<protein>
    <submittedName>
        <fullName evidence="8">Transmembrane protein 87B</fullName>
    </submittedName>
</protein>
<keyword evidence="9" id="KW-1185">Reference proteome</keyword>
<evidence type="ECO:0000313" key="8">
    <source>
        <dbReference type="EMBL" id="PWA66128.1"/>
    </source>
</evidence>
<evidence type="ECO:0000259" key="7">
    <source>
        <dbReference type="Pfam" id="PF06814"/>
    </source>
</evidence>
<reference evidence="8 9" key="1">
    <citation type="journal article" date="2018" name="Mol. Plant">
        <title>The genome of Artemisia annua provides insight into the evolution of Asteraceae family and artemisinin biosynthesis.</title>
        <authorList>
            <person name="Shen Q."/>
            <person name="Zhang L."/>
            <person name="Liao Z."/>
            <person name="Wang S."/>
            <person name="Yan T."/>
            <person name="Shi P."/>
            <person name="Liu M."/>
            <person name="Fu X."/>
            <person name="Pan Q."/>
            <person name="Wang Y."/>
            <person name="Lv Z."/>
            <person name="Lu X."/>
            <person name="Zhang F."/>
            <person name="Jiang W."/>
            <person name="Ma Y."/>
            <person name="Chen M."/>
            <person name="Hao X."/>
            <person name="Li L."/>
            <person name="Tang Y."/>
            <person name="Lv G."/>
            <person name="Zhou Y."/>
            <person name="Sun X."/>
            <person name="Brodelius P.E."/>
            <person name="Rose J.K.C."/>
            <person name="Tang K."/>
        </authorList>
    </citation>
    <scope>NUCLEOTIDE SEQUENCE [LARGE SCALE GENOMIC DNA]</scope>
    <source>
        <strain evidence="9">cv. Huhao1</strain>
        <tissue evidence="8">Leaf</tissue>
    </source>
</reference>
<dbReference type="InterPro" id="IPR009637">
    <property type="entry name" value="GPR107/GPR108-like"/>
</dbReference>
<feature type="transmembrane region" description="Helical" evidence="6">
    <location>
        <begin position="174"/>
        <end position="190"/>
    </location>
</feature>
<evidence type="ECO:0000256" key="4">
    <source>
        <dbReference type="ARBA" id="ARBA00022989"/>
    </source>
</evidence>
<sequence length="440" mass="49577">MTAATRLLISDLLADIRIKIAAEIERFESIIFKRPAEVAAKQNEMQQSTGLVEAIIAEVKNCDKVGYAYVNSNAICCTPVLASDGSCKVGEVIIRQDLDNPGWPKHIQTPFEGKSEEAKISLQTVDINNRNLLLVWECVRWRSGTLSMQVLMLLEADHLELLFGRLLLGAFKKTFSRLLLLAISMGFGVVRPTLGIVTLKVLLLGMIYCVALEALKLVENLGNINDFSGKARVFLVLPVCSRKASFIPISPIPFLIARSMGKLELHRKLTNAFAVSVLVSVAWIGYDCTSWFNVVSLVMILISSSVFTLRNWQLYFNASDSLCELCRRAWIIQAFWPVLAYILLVVICVLWSPSHNPTRKCNQMFKWQKHSLASENSLTSLLQELLDMHADVIYIWCERSSNDQIINIKKLERPIVNALARLKSDLFCSESDYAETWQMN</sequence>
<evidence type="ECO:0000313" key="9">
    <source>
        <dbReference type="Proteomes" id="UP000245207"/>
    </source>
</evidence>
<comment type="caution">
    <text evidence="8">The sequence shown here is derived from an EMBL/GenBank/DDBJ whole genome shotgun (WGS) entry which is preliminary data.</text>
</comment>
<evidence type="ECO:0000256" key="6">
    <source>
        <dbReference type="SAM" id="Phobius"/>
    </source>
</evidence>
<keyword evidence="5 6" id="KW-0472">Membrane</keyword>
<gene>
    <name evidence="8" type="ORF">CTI12_AA302480</name>
</gene>
<proteinExistence type="predicted"/>
<evidence type="ECO:0000256" key="2">
    <source>
        <dbReference type="ARBA" id="ARBA00022692"/>
    </source>
</evidence>
<dbReference type="GO" id="GO:0016020">
    <property type="term" value="C:membrane"/>
    <property type="evidence" value="ECO:0007669"/>
    <property type="project" value="UniProtKB-SubCell"/>
</dbReference>